<dbReference type="InterPro" id="IPR050863">
    <property type="entry name" value="CenT-Element_Derived"/>
</dbReference>
<protein>
    <recommendedName>
        <fullName evidence="2">DDE-1 domain-containing protein</fullName>
    </recommendedName>
</protein>
<dbReference type="GO" id="GO:0003677">
    <property type="term" value="F:DNA binding"/>
    <property type="evidence" value="ECO:0007669"/>
    <property type="project" value="TreeGrafter"/>
</dbReference>
<dbReference type="OrthoDB" id="6588303at2759"/>
<organism evidence="3 4">
    <name type="scientific">Aphis glycines</name>
    <name type="common">Soybean aphid</name>
    <dbReference type="NCBI Taxonomy" id="307491"/>
    <lineage>
        <taxon>Eukaryota</taxon>
        <taxon>Metazoa</taxon>
        <taxon>Ecdysozoa</taxon>
        <taxon>Arthropoda</taxon>
        <taxon>Hexapoda</taxon>
        <taxon>Insecta</taxon>
        <taxon>Pterygota</taxon>
        <taxon>Neoptera</taxon>
        <taxon>Paraneoptera</taxon>
        <taxon>Hemiptera</taxon>
        <taxon>Sternorrhyncha</taxon>
        <taxon>Aphidomorpha</taxon>
        <taxon>Aphidoidea</taxon>
        <taxon>Aphididae</taxon>
        <taxon>Aphidini</taxon>
        <taxon>Aphis</taxon>
        <taxon>Aphis</taxon>
    </lineage>
</organism>
<dbReference type="Gene3D" id="1.10.10.60">
    <property type="entry name" value="Homeodomain-like"/>
    <property type="match status" value="1"/>
</dbReference>
<dbReference type="InterPro" id="IPR009057">
    <property type="entry name" value="Homeodomain-like_sf"/>
</dbReference>
<evidence type="ECO:0000259" key="2">
    <source>
        <dbReference type="Pfam" id="PF03184"/>
    </source>
</evidence>
<sequence length="476" mass="54341">MSRTYKRAVGSRQYGNYSTENLAKCLDSIKERRVTQKEAAKVYNIPRRKINYKLREKHIKSVGSPTVFTDQEENCFVKCIISMSDSGFSLGESNLRLIVKDNLTKIGKKVKKFKNNIPGPDWSKMFLKKHPELSLRFVANIKKSRAGISEDVIKDYINNLSVVVQNIPPQNIWNYDKTNLTDDPGTKKCMVKRGTKYPNKICNSYKTSISLMISGSAAGEILPPYVEWFISLMLPRLKKLDGKTVLIGDNLSSHISVKVLEECQENNIAFVCLPPNNTYLTQPLEVCIETNFIDLQRDRQRANLKAGFKKCRIYPVSADEILKSFTNSDCDQSPIVESFKTKHFIRRSQQTTAVNIQCSYQRHKKNHQKILVVSTDSDSADSVQYKESSSEFSEYDEEESTTPKSSKWKPIKKKVGECVVFTHEGELFTGKIINIEKQVATISAIQKNGKLWKWPNSPDILDYPWQDVISHAENPI</sequence>
<comment type="subcellular location">
    <subcellularLocation>
        <location evidence="1">Nucleus</location>
    </subcellularLocation>
</comment>
<dbReference type="Gene3D" id="3.30.420.10">
    <property type="entry name" value="Ribonuclease H-like superfamily/Ribonuclease H"/>
    <property type="match status" value="1"/>
</dbReference>
<dbReference type="AlphaFoldDB" id="A0A6G0T671"/>
<comment type="caution">
    <text evidence="3">The sequence shown here is derived from an EMBL/GenBank/DDBJ whole genome shotgun (WGS) entry which is preliminary data.</text>
</comment>
<keyword evidence="4" id="KW-1185">Reference proteome</keyword>
<evidence type="ECO:0000256" key="1">
    <source>
        <dbReference type="ARBA" id="ARBA00004123"/>
    </source>
</evidence>
<evidence type="ECO:0000313" key="4">
    <source>
        <dbReference type="Proteomes" id="UP000475862"/>
    </source>
</evidence>
<gene>
    <name evidence="3" type="ORF">AGLY_014099</name>
</gene>
<dbReference type="Pfam" id="PF03184">
    <property type="entry name" value="DDE_1"/>
    <property type="match status" value="1"/>
</dbReference>
<dbReference type="InterPro" id="IPR036397">
    <property type="entry name" value="RNaseH_sf"/>
</dbReference>
<evidence type="ECO:0000313" key="3">
    <source>
        <dbReference type="EMBL" id="KAE9525572.1"/>
    </source>
</evidence>
<dbReference type="PANTHER" id="PTHR19303">
    <property type="entry name" value="TRANSPOSON"/>
    <property type="match status" value="1"/>
</dbReference>
<dbReference type="SUPFAM" id="SSF46689">
    <property type="entry name" value="Homeodomain-like"/>
    <property type="match status" value="1"/>
</dbReference>
<accession>A0A6G0T671</accession>
<name>A0A6G0T671_APHGL</name>
<dbReference type="InterPro" id="IPR004875">
    <property type="entry name" value="DDE_SF_endonuclease_dom"/>
</dbReference>
<proteinExistence type="predicted"/>
<reference evidence="3 4" key="1">
    <citation type="submission" date="2019-08" db="EMBL/GenBank/DDBJ databases">
        <title>The genome of the soybean aphid Biotype 1, its phylome, world population structure and adaptation to the North American continent.</title>
        <authorList>
            <person name="Giordano R."/>
            <person name="Donthu R.K."/>
            <person name="Hernandez A.G."/>
            <person name="Wright C.L."/>
            <person name="Zimin A.V."/>
        </authorList>
    </citation>
    <scope>NUCLEOTIDE SEQUENCE [LARGE SCALE GENOMIC DNA]</scope>
    <source>
        <tissue evidence="3">Whole aphids</tissue>
    </source>
</reference>
<dbReference type="EMBL" id="VYZN01000059">
    <property type="protein sequence ID" value="KAE9525572.1"/>
    <property type="molecule type" value="Genomic_DNA"/>
</dbReference>
<dbReference type="PANTHER" id="PTHR19303:SF74">
    <property type="entry name" value="POGO TRANSPOSABLE ELEMENT WITH KRAB DOMAIN"/>
    <property type="match status" value="1"/>
</dbReference>
<dbReference type="GO" id="GO:0005634">
    <property type="term" value="C:nucleus"/>
    <property type="evidence" value="ECO:0007669"/>
    <property type="project" value="UniProtKB-SubCell"/>
</dbReference>
<feature type="domain" description="DDE-1" evidence="2">
    <location>
        <begin position="213"/>
        <end position="292"/>
    </location>
</feature>
<dbReference type="Proteomes" id="UP000475862">
    <property type="component" value="Unassembled WGS sequence"/>
</dbReference>